<dbReference type="InterPro" id="IPR002698">
    <property type="entry name" value="FTHF_cligase"/>
</dbReference>
<proteinExistence type="inferred from homology"/>
<dbReference type="SUPFAM" id="SSF100950">
    <property type="entry name" value="NagB/RpiA/CoA transferase-like"/>
    <property type="match status" value="1"/>
</dbReference>
<dbReference type="InterPro" id="IPR024185">
    <property type="entry name" value="FTHF_cligase-like_sf"/>
</dbReference>
<dbReference type="EC" id="6.3.3.2" evidence="4"/>
<dbReference type="Gene3D" id="3.40.50.10420">
    <property type="entry name" value="NagB/RpiA/CoA transferase-like"/>
    <property type="match status" value="1"/>
</dbReference>
<keyword evidence="2 4" id="KW-0547">Nucleotide-binding</keyword>
<name>A0ABP8L488_9MICO</name>
<dbReference type="PANTHER" id="PTHR23407">
    <property type="entry name" value="ATPASE INHIBITOR/5-FORMYLTETRAHYDROFOLATE CYCLO-LIGASE"/>
    <property type="match status" value="1"/>
</dbReference>
<accession>A0ABP8L488</accession>
<evidence type="ECO:0000256" key="1">
    <source>
        <dbReference type="ARBA" id="ARBA00010638"/>
    </source>
</evidence>
<dbReference type="InterPro" id="IPR037171">
    <property type="entry name" value="NagB/RpiA_transferase-like"/>
</dbReference>
<sequence length="221" mass="24328">MHREQVTLPMTDGLETEDAKQVLRPILRAVREQRSRRERERAGESLAENALVAIDGADCVAAYVARPTEPSTYPLLEVLRQRGTRVLLPVLGPGLNREWALYQGPDDLEVRAPGRPPEPSGPVLPSESVAEADVVIAPALAVDAIGTRLGQGGGWYDRVLRLVPEGRPVFGMIFDEELISDMLLPVDQHDSPVPAVITPERWFLIEGSTFQQEAARRRATA</sequence>
<dbReference type="Proteomes" id="UP001500622">
    <property type="component" value="Unassembled WGS sequence"/>
</dbReference>
<dbReference type="PIRSF" id="PIRSF006806">
    <property type="entry name" value="FTHF_cligase"/>
    <property type="match status" value="1"/>
</dbReference>
<dbReference type="Pfam" id="PF01812">
    <property type="entry name" value="5-FTHF_cyc-lig"/>
    <property type="match status" value="1"/>
</dbReference>
<comment type="caution">
    <text evidence="5">The sequence shown here is derived from an EMBL/GenBank/DDBJ whole genome shotgun (WGS) entry which is preliminary data.</text>
</comment>
<comment type="cofactor">
    <cofactor evidence="4">
        <name>Mg(2+)</name>
        <dbReference type="ChEBI" id="CHEBI:18420"/>
    </cofactor>
</comment>
<keyword evidence="6" id="KW-1185">Reference proteome</keyword>
<comment type="catalytic activity">
    <reaction evidence="4">
        <text>(6S)-5-formyl-5,6,7,8-tetrahydrofolate + ATP = (6R)-5,10-methenyltetrahydrofolate + ADP + phosphate</text>
        <dbReference type="Rhea" id="RHEA:10488"/>
        <dbReference type="ChEBI" id="CHEBI:30616"/>
        <dbReference type="ChEBI" id="CHEBI:43474"/>
        <dbReference type="ChEBI" id="CHEBI:57455"/>
        <dbReference type="ChEBI" id="CHEBI:57457"/>
        <dbReference type="ChEBI" id="CHEBI:456216"/>
        <dbReference type="EC" id="6.3.3.2"/>
    </reaction>
</comment>
<reference evidence="6" key="1">
    <citation type="journal article" date="2019" name="Int. J. Syst. Evol. Microbiol.">
        <title>The Global Catalogue of Microorganisms (GCM) 10K type strain sequencing project: providing services to taxonomists for standard genome sequencing and annotation.</title>
        <authorList>
            <consortium name="The Broad Institute Genomics Platform"/>
            <consortium name="The Broad Institute Genome Sequencing Center for Infectious Disease"/>
            <person name="Wu L."/>
            <person name="Ma J."/>
        </authorList>
    </citation>
    <scope>NUCLEOTIDE SEQUENCE [LARGE SCALE GENOMIC DNA]</scope>
    <source>
        <strain evidence="6">JCM 17810</strain>
    </source>
</reference>
<dbReference type="RefSeq" id="WP_345215543.1">
    <property type="nucleotide sequence ID" value="NZ_BAABGN010000005.1"/>
</dbReference>
<evidence type="ECO:0000256" key="3">
    <source>
        <dbReference type="ARBA" id="ARBA00022840"/>
    </source>
</evidence>
<comment type="similarity">
    <text evidence="1 4">Belongs to the 5-formyltetrahydrofolate cyclo-ligase family.</text>
</comment>
<dbReference type="EMBL" id="BAABGN010000005">
    <property type="protein sequence ID" value="GAA4421316.1"/>
    <property type="molecule type" value="Genomic_DNA"/>
</dbReference>
<evidence type="ECO:0000256" key="4">
    <source>
        <dbReference type="RuleBase" id="RU361279"/>
    </source>
</evidence>
<dbReference type="PANTHER" id="PTHR23407:SF1">
    <property type="entry name" value="5-FORMYLTETRAHYDROFOLATE CYCLO-LIGASE"/>
    <property type="match status" value="1"/>
</dbReference>
<keyword evidence="3 4" id="KW-0067">ATP-binding</keyword>
<evidence type="ECO:0000313" key="6">
    <source>
        <dbReference type="Proteomes" id="UP001500622"/>
    </source>
</evidence>
<evidence type="ECO:0000313" key="5">
    <source>
        <dbReference type="EMBL" id="GAA4421316.1"/>
    </source>
</evidence>
<gene>
    <name evidence="5" type="ORF">GCM10023169_14090</name>
</gene>
<protein>
    <recommendedName>
        <fullName evidence="4">5-formyltetrahydrofolate cyclo-ligase</fullName>
        <ecNumber evidence="4">6.3.3.2</ecNumber>
    </recommendedName>
</protein>
<organism evidence="5 6">
    <name type="scientific">Georgenia halophila</name>
    <dbReference type="NCBI Taxonomy" id="620889"/>
    <lineage>
        <taxon>Bacteria</taxon>
        <taxon>Bacillati</taxon>
        <taxon>Actinomycetota</taxon>
        <taxon>Actinomycetes</taxon>
        <taxon>Micrococcales</taxon>
        <taxon>Bogoriellaceae</taxon>
        <taxon>Georgenia</taxon>
    </lineage>
</organism>
<evidence type="ECO:0000256" key="2">
    <source>
        <dbReference type="ARBA" id="ARBA00022741"/>
    </source>
</evidence>
<dbReference type="NCBIfam" id="TIGR02727">
    <property type="entry name" value="MTHFS_bact"/>
    <property type="match status" value="1"/>
</dbReference>
<keyword evidence="4" id="KW-0460">Magnesium</keyword>
<keyword evidence="4" id="KW-0479">Metal-binding</keyword>